<reference evidence="3" key="1">
    <citation type="submission" date="2021-01" db="EMBL/GenBank/DDBJ databases">
        <title>Whole genome shotgun sequence of Rhizocola hellebori NBRC 109834.</title>
        <authorList>
            <person name="Komaki H."/>
            <person name="Tamura T."/>
        </authorList>
    </citation>
    <scope>NUCLEOTIDE SEQUENCE</scope>
    <source>
        <strain evidence="3">NBRC 109834</strain>
    </source>
</reference>
<protein>
    <recommendedName>
        <fullName evidence="2">DUF6923 domain-containing protein</fullName>
    </recommendedName>
</protein>
<proteinExistence type="predicted"/>
<feature type="chain" id="PRO_5038691894" description="DUF6923 domain-containing protein" evidence="1">
    <location>
        <begin position="19"/>
        <end position="450"/>
    </location>
</feature>
<feature type="signal peptide" evidence="1">
    <location>
        <begin position="1"/>
        <end position="18"/>
    </location>
</feature>
<keyword evidence="4" id="KW-1185">Reference proteome</keyword>
<dbReference type="EMBL" id="BONY01000025">
    <property type="protein sequence ID" value="GIH06192.1"/>
    <property type="molecule type" value="Genomic_DNA"/>
</dbReference>
<evidence type="ECO:0000259" key="2">
    <source>
        <dbReference type="Pfam" id="PF21959"/>
    </source>
</evidence>
<dbReference type="InterPro" id="IPR054215">
    <property type="entry name" value="DUF6923"/>
</dbReference>
<sequence>MSAFVASLLVAALASAGAAAPAPPAGVSPLCRNGFYLVPEKELLRFGEHALDRVSMASLRDHVNALAYSDGDELLYGVAETAGVSHVVTLDGAGTITDRGPAPLAGAYAGTAEGGRWIVHNGQEMMTVQLPTLAVVSRASLPAGADVGDWDLYGGMLYGIAAGAVPRLIRVDPKTGEASAVAQLAGLPKGSSYGAAVVDLYGVLHALHNATGRIYHVPLANPERFTFSEAGLQAFHADAARCPIAWDTAEMPEARHTLTTIGELSIGAIPEITIAAEATALTLKIPVRNTTSRDALLAGWHDLDHDGQLAAADRITVTVPPGAQEAVLSWPSLAVGTGSDVSRLRLRLYGFPPGSVVPEGTASGGMVQDYPIQIIWPMPRPVEPPPAPPVPIATPTPTPTPVQMVLAARPPPPPADPPTRRLPLTWSLFAGLLVPAITIAARSGGRRGTA</sequence>
<gene>
    <name evidence="3" type="ORF">Rhe02_42590</name>
</gene>
<evidence type="ECO:0000256" key="1">
    <source>
        <dbReference type="SAM" id="SignalP"/>
    </source>
</evidence>
<dbReference type="RefSeq" id="WP_203910014.1">
    <property type="nucleotide sequence ID" value="NZ_BONY01000025.1"/>
</dbReference>
<accession>A0A8J3VHF1</accession>
<feature type="domain" description="DUF6923" evidence="2">
    <location>
        <begin position="64"/>
        <end position="243"/>
    </location>
</feature>
<dbReference type="Proteomes" id="UP000612899">
    <property type="component" value="Unassembled WGS sequence"/>
</dbReference>
<keyword evidence="1" id="KW-0732">Signal</keyword>
<evidence type="ECO:0000313" key="3">
    <source>
        <dbReference type="EMBL" id="GIH06192.1"/>
    </source>
</evidence>
<organism evidence="3 4">
    <name type="scientific">Rhizocola hellebori</name>
    <dbReference type="NCBI Taxonomy" id="1392758"/>
    <lineage>
        <taxon>Bacteria</taxon>
        <taxon>Bacillati</taxon>
        <taxon>Actinomycetota</taxon>
        <taxon>Actinomycetes</taxon>
        <taxon>Micromonosporales</taxon>
        <taxon>Micromonosporaceae</taxon>
        <taxon>Rhizocola</taxon>
    </lineage>
</organism>
<name>A0A8J3VHF1_9ACTN</name>
<dbReference type="Pfam" id="PF21959">
    <property type="entry name" value="DUF6923"/>
    <property type="match status" value="1"/>
</dbReference>
<dbReference type="AlphaFoldDB" id="A0A8J3VHF1"/>
<evidence type="ECO:0000313" key="4">
    <source>
        <dbReference type="Proteomes" id="UP000612899"/>
    </source>
</evidence>
<comment type="caution">
    <text evidence="3">The sequence shown here is derived from an EMBL/GenBank/DDBJ whole genome shotgun (WGS) entry which is preliminary data.</text>
</comment>